<sequence length="263" mass="28178">MGDARRSGRVARAGAGQGEATARDDEERAVSDDQQPPAVVARGITMSGPWGPVYGPIDLDIERGGVTALIGTAGTGRTALLMTLAGRMRPASGTLTVLDRTAATDIFALCALAGVEQLDTVAESVRVGDLITEQLRWNAPWYRLIRRADQADLETVCRPVFGPLPLPDIDEYVEQLTELDGLLLRIALANTHRLPVLVVGSLDQVTSLRNHDELVRRLVALGEEQTVITSSANAIPEELGVRAQLHVDNLSHAELAAAQKGRD</sequence>
<protein>
    <recommendedName>
        <fullName evidence="2">ABC transporter domain-containing protein</fullName>
    </recommendedName>
</protein>
<gene>
    <name evidence="3" type="ORF">AWC30_15540</name>
</gene>
<feature type="compositionally biased region" description="Low complexity" evidence="1">
    <location>
        <begin position="10"/>
        <end position="20"/>
    </location>
</feature>
<dbReference type="STRING" id="1798.AWC30_15540"/>
<feature type="domain" description="ABC transporter" evidence="2">
    <location>
        <begin position="56"/>
        <end position="104"/>
    </location>
</feature>
<dbReference type="AlphaFoldDB" id="A0A1X2EFD8"/>
<dbReference type="InterPro" id="IPR027417">
    <property type="entry name" value="P-loop_NTPase"/>
</dbReference>
<organism evidence="3 4">
    <name type="scientific">Mycolicibacillus trivialis</name>
    <dbReference type="NCBI Taxonomy" id="1798"/>
    <lineage>
        <taxon>Bacteria</taxon>
        <taxon>Bacillati</taxon>
        <taxon>Actinomycetota</taxon>
        <taxon>Actinomycetes</taxon>
        <taxon>Mycobacteriales</taxon>
        <taxon>Mycobacteriaceae</taxon>
        <taxon>Mycolicibacillus</taxon>
    </lineage>
</organism>
<evidence type="ECO:0000256" key="1">
    <source>
        <dbReference type="SAM" id="MobiDB-lite"/>
    </source>
</evidence>
<proteinExistence type="predicted"/>
<feature type="region of interest" description="Disordered" evidence="1">
    <location>
        <begin position="1"/>
        <end position="35"/>
    </location>
</feature>
<feature type="compositionally biased region" description="Basic and acidic residues" evidence="1">
    <location>
        <begin position="21"/>
        <end position="31"/>
    </location>
</feature>
<comment type="caution">
    <text evidence="3">The sequence shown here is derived from an EMBL/GenBank/DDBJ whole genome shotgun (WGS) entry which is preliminary data.</text>
</comment>
<dbReference type="SUPFAM" id="SSF52540">
    <property type="entry name" value="P-loop containing nucleoside triphosphate hydrolases"/>
    <property type="match status" value="1"/>
</dbReference>
<dbReference type="Pfam" id="PF00005">
    <property type="entry name" value="ABC_tran"/>
    <property type="match status" value="1"/>
</dbReference>
<dbReference type="GO" id="GO:0016887">
    <property type="term" value="F:ATP hydrolysis activity"/>
    <property type="evidence" value="ECO:0007669"/>
    <property type="project" value="InterPro"/>
</dbReference>
<dbReference type="Proteomes" id="UP000193090">
    <property type="component" value="Unassembled WGS sequence"/>
</dbReference>
<name>A0A1X2EFD8_9MYCO</name>
<dbReference type="Gene3D" id="3.40.50.300">
    <property type="entry name" value="P-loop containing nucleotide triphosphate hydrolases"/>
    <property type="match status" value="1"/>
</dbReference>
<dbReference type="GO" id="GO:0005524">
    <property type="term" value="F:ATP binding"/>
    <property type="evidence" value="ECO:0007669"/>
    <property type="project" value="InterPro"/>
</dbReference>
<dbReference type="InterPro" id="IPR003439">
    <property type="entry name" value="ABC_transporter-like_ATP-bd"/>
</dbReference>
<evidence type="ECO:0000313" key="4">
    <source>
        <dbReference type="Proteomes" id="UP000193090"/>
    </source>
</evidence>
<evidence type="ECO:0000259" key="2">
    <source>
        <dbReference type="Pfam" id="PF00005"/>
    </source>
</evidence>
<reference evidence="3 4" key="1">
    <citation type="submission" date="2016-01" db="EMBL/GenBank/DDBJ databases">
        <title>The new phylogeny of the genus Mycobacterium.</title>
        <authorList>
            <person name="Tarcisio F."/>
            <person name="Conor M."/>
            <person name="Antonella G."/>
            <person name="Elisabetta G."/>
            <person name="Giulia F.S."/>
            <person name="Sara T."/>
            <person name="Anna F."/>
            <person name="Clotilde B."/>
            <person name="Roberto B."/>
            <person name="Veronica D.S."/>
            <person name="Fabio R."/>
            <person name="Monica P."/>
            <person name="Olivier J."/>
            <person name="Enrico T."/>
            <person name="Nicola S."/>
        </authorList>
    </citation>
    <scope>NUCLEOTIDE SEQUENCE [LARGE SCALE GENOMIC DNA]</scope>
    <source>
        <strain evidence="3 4">DSM 44153</strain>
    </source>
</reference>
<dbReference type="EMBL" id="LQPZ01000044">
    <property type="protein sequence ID" value="ORX00081.1"/>
    <property type="molecule type" value="Genomic_DNA"/>
</dbReference>
<evidence type="ECO:0000313" key="3">
    <source>
        <dbReference type="EMBL" id="ORX00081.1"/>
    </source>
</evidence>
<keyword evidence="4" id="KW-1185">Reference proteome</keyword>
<accession>A0A1X2EFD8</accession>